<dbReference type="Pfam" id="PF12704">
    <property type="entry name" value="MacB_PCD"/>
    <property type="match status" value="1"/>
</dbReference>
<dbReference type="Proteomes" id="UP000653358">
    <property type="component" value="Unassembled WGS sequence"/>
</dbReference>
<dbReference type="PANTHER" id="PTHR30572">
    <property type="entry name" value="MEMBRANE COMPONENT OF TRANSPORTER-RELATED"/>
    <property type="match status" value="1"/>
</dbReference>
<evidence type="ECO:0000256" key="7">
    <source>
        <dbReference type="SAM" id="Phobius"/>
    </source>
</evidence>
<protein>
    <submittedName>
        <fullName evidence="10">FtsX-like permease family protein</fullName>
    </submittedName>
</protein>
<keyword evidence="4 7" id="KW-1133">Transmembrane helix</keyword>
<keyword evidence="11" id="KW-1185">Reference proteome</keyword>
<sequence length="377" mass="40708">MIFFVTLLAFTMFSVSIISRSTENGLSSVVNRLGADIMVVPEEGGDSVQSLLFQGIPCTTYFDAGIEEKIKNVEGVEKTSPQLYLATLSASCCDSQLQLIAFDPKTDFVIQPWLKSSLHNNLSAGSVVVGSSVNKKAGDTITFYGIEFKVAGRMERTGMGYDSSVFLNFEDAQKILESPNIEKNKDLKQVDNIISTVVVDIGTNSISKVSDQIKKELSGNSVGVYTSETLTHSIAGSIANFKDLEKFTEAISFLSAAVALLSLFAITINERKKEFGILLSIGTRHKQIFQIIVTEATTITIFGAILGIVIGAITVFPFSIVISQKLALPYLLPELTEIAGLVIKILVISVSTGICSAIFATKRLLACDASELVKETE</sequence>
<name>A0ABR6WGJ6_9FIRM</name>
<feature type="domain" description="MacB-like periplasmic core" evidence="9">
    <location>
        <begin position="13"/>
        <end position="213"/>
    </location>
</feature>
<evidence type="ECO:0000259" key="9">
    <source>
        <dbReference type="Pfam" id="PF12704"/>
    </source>
</evidence>
<gene>
    <name evidence="10" type="ORF">GH807_00945</name>
</gene>
<dbReference type="EMBL" id="WJBB01000001">
    <property type="protein sequence ID" value="MBC3795618.1"/>
    <property type="molecule type" value="Genomic_DNA"/>
</dbReference>
<dbReference type="Pfam" id="PF02687">
    <property type="entry name" value="FtsX"/>
    <property type="match status" value="1"/>
</dbReference>
<comment type="caution">
    <text evidence="10">The sequence shown here is derived from an EMBL/GenBank/DDBJ whole genome shotgun (WGS) entry which is preliminary data.</text>
</comment>
<proteinExistence type="inferred from homology"/>
<organism evidence="10 11">
    <name type="scientific">Acetobacterium tundrae</name>
    <dbReference type="NCBI Taxonomy" id="132932"/>
    <lineage>
        <taxon>Bacteria</taxon>
        <taxon>Bacillati</taxon>
        <taxon>Bacillota</taxon>
        <taxon>Clostridia</taxon>
        <taxon>Eubacteriales</taxon>
        <taxon>Eubacteriaceae</taxon>
        <taxon>Acetobacterium</taxon>
    </lineage>
</organism>
<feature type="transmembrane region" description="Helical" evidence="7">
    <location>
        <begin position="338"/>
        <end position="360"/>
    </location>
</feature>
<evidence type="ECO:0000256" key="6">
    <source>
        <dbReference type="ARBA" id="ARBA00038076"/>
    </source>
</evidence>
<evidence type="ECO:0000256" key="3">
    <source>
        <dbReference type="ARBA" id="ARBA00022692"/>
    </source>
</evidence>
<dbReference type="InterPro" id="IPR025857">
    <property type="entry name" value="MacB_PCD"/>
</dbReference>
<dbReference type="InterPro" id="IPR003838">
    <property type="entry name" value="ABC3_permease_C"/>
</dbReference>
<reference evidence="10 11" key="1">
    <citation type="journal article" date="2020" name="mSystems">
        <title>Defining Genomic and Predicted Metabolic Features of the Acetobacterium Genus.</title>
        <authorList>
            <person name="Ross D.E."/>
            <person name="Marshall C.W."/>
            <person name="Gulliver D."/>
            <person name="May H.D."/>
            <person name="Norman R.S."/>
        </authorList>
    </citation>
    <scope>NUCLEOTIDE SEQUENCE [LARGE SCALE GENOMIC DNA]</scope>
    <source>
        <strain evidence="10 11">DSM 9173</strain>
    </source>
</reference>
<feature type="domain" description="ABC3 transporter permease C-terminal" evidence="8">
    <location>
        <begin position="251"/>
        <end position="362"/>
    </location>
</feature>
<dbReference type="InterPro" id="IPR050250">
    <property type="entry name" value="Macrolide_Exporter_MacB"/>
</dbReference>
<evidence type="ECO:0000313" key="11">
    <source>
        <dbReference type="Proteomes" id="UP000653358"/>
    </source>
</evidence>
<evidence type="ECO:0000256" key="4">
    <source>
        <dbReference type="ARBA" id="ARBA00022989"/>
    </source>
</evidence>
<evidence type="ECO:0000313" key="10">
    <source>
        <dbReference type="EMBL" id="MBC3795618.1"/>
    </source>
</evidence>
<keyword evidence="3 7" id="KW-0812">Transmembrane</keyword>
<feature type="transmembrane region" description="Helical" evidence="7">
    <location>
        <begin position="288"/>
        <end position="318"/>
    </location>
</feature>
<evidence type="ECO:0000256" key="1">
    <source>
        <dbReference type="ARBA" id="ARBA00004651"/>
    </source>
</evidence>
<evidence type="ECO:0000256" key="2">
    <source>
        <dbReference type="ARBA" id="ARBA00022475"/>
    </source>
</evidence>
<dbReference type="PANTHER" id="PTHR30572:SF4">
    <property type="entry name" value="ABC TRANSPORTER PERMEASE YTRF"/>
    <property type="match status" value="1"/>
</dbReference>
<keyword evidence="5 7" id="KW-0472">Membrane</keyword>
<evidence type="ECO:0000256" key="5">
    <source>
        <dbReference type="ARBA" id="ARBA00023136"/>
    </source>
</evidence>
<accession>A0ABR6WGJ6</accession>
<evidence type="ECO:0000259" key="8">
    <source>
        <dbReference type="Pfam" id="PF02687"/>
    </source>
</evidence>
<keyword evidence="2" id="KW-1003">Cell membrane</keyword>
<dbReference type="RefSeq" id="WP_148602003.1">
    <property type="nucleotide sequence ID" value="NZ_RXYB01000001.1"/>
</dbReference>
<feature type="transmembrane region" description="Helical" evidence="7">
    <location>
        <begin position="250"/>
        <end position="268"/>
    </location>
</feature>
<comment type="subcellular location">
    <subcellularLocation>
        <location evidence="1">Cell membrane</location>
        <topology evidence="1">Multi-pass membrane protein</topology>
    </subcellularLocation>
</comment>
<comment type="similarity">
    <text evidence="6">Belongs to the ABC-4 integral membrane protein family.</text>
</comment>